<dbReference type="CDD" id="cd01310">
    <property type="entry name" value="TatD_DNAse"/>
    <property type="match status" value="1"/>
</dbReference>
<evidence type="ECO:0000256" key="3">
    <source>
        <dbReference type="ARBA" id="ARBA00022801"/>
    </source>
</evidence>
<dbReference type="PANTHER" id="PTHR46124:SF2">
    <property type="entry name" value="D-AMINOACYL-TRNA DEACYLASE"/>
    <property type="match status" value="1"/>
</dbReference>
<evidence type="ECO:0000313" key="6">
    <source>
        <dbReference type="Proteomes" id="UP000006365"/>
    </source>
</evidence>
<dbReference type="GO" id="GO:0004536">
    <property type="term" value="F:DNA nuclease activity"/>
    <property type="evidence" value="ECO:0007669"/>
    <property type="project" value="InterPro"/>
</dbReference>
<dbReference type="Pfam" id="PF01026">
    <property type="entry name" value="TatD_DNase"/>
    <property type="match status" value="1"/>
</dbReference>
<proteinExistence type="inferred from homology"/>
<dbReference type="GO" id="GO:0005829">
    <property type="term" value="C:cytosol"/>
    <property type="evidence" value="ECO:0007669"/>
    <property type="project" value="TreeGrafter"/>
</dbReference>
<organism evidence="5 6">
    <name type="scientific">Desulfobulbus propionicus (strain ATCC 33891 / DSM 2032 / VKM B-1956 / 1pr3)</name>
    <dbReference type="NCBI Taxonomy" id="577650"/>
    <lineage>
        <taxon>Bacteria</taxon>
        <taxon>Pseudomonadati</taxon>
        <taxon>Thermodesulfobacteriota</taxon>
        <taxon>Desulfobulbia</taxon>
        <taxon>Desulfobulbales</taxon>
        <taxon>Desulfobulbaceae</taxon>
        <taxon>Desulfobulbus</taxon>
    </lineage>
</organism>
<keyword evidence="3 5" id="KW-0378">Hydrolase</keyword>
<evidence type="ECO:0000313" key="5">
    <source>
        <dbReference type="EMBL" id="ADW18337.1"/>
    </source>
</evidence>
<name>A0A7U4DPR6_DESPD</name>
<dbReference type="GO" id="GO:0016788">
    <property type="term" value="F:hydrolase activity, acting on ester bonds"/>
    <property type="evidence" value="ECO:0007669"/>
    <property type="project" value="InterPro"/>
</dbReference>
<dbReference type="KEGG" id="dpr:Despr_2193"/>
<dbReference type="InterPro" id="IPR015991">
    <property type="entry name" value="TatD/YcfH-like"/>
</dbReference>
<reference evidence="5 6" key="1">
    <citation type="journal article" date="2011" name="Stand. Genomic Sci.">
        <title>Complete genome sequence of Desulfobulbus propionicus type strain (1pr3).</title>
        <authorList>
            <person name="Pagani I."/>
            <person name="Lapidus A."/>
            <person name="Nolan M."/>
            <person name="Lucas S."/>
            <person name="Hammon N."/>
            <person name="Deshpande S."/>
            <person name="Cheng J.F."/>
            <person name="Chertkov O."/>
            <person name="Davenport K."/>
            <person name="Tapia R."/>
            <person name="Han C."/>
            <person name="Goodwin L."/>
            <person name="Pitluck S."/>
            <person name="Liolios K."/>
            <person name="Mavromatis K."/>
            <person name="Ivanova N."/>
            <person name="Mikhailova N."/>
            <person name="Pati A."/>
            <person name="Chen A."/>
            <person name="Palaniappan K."/>
            <person name="Land M."/>
            <person name="Hauser L."/>
            <person name="Chang Y.J."/>
            <person name="Jeffries C.D."/>
            <person name="Detter J.C."/>
            <person name="Brambilla E."/>
            <person name="Kannan K.P."/>
            <person name="Djao O.D."/>
            <person name="Rohde M."/>
            <person name="Pukall R."/>
            <person name="Spring S."/>
            <person name="Goker M."/>
            <person name="Sikorski J."/>
            <person name="Woyke T."/>
            <person name="Bristow J."/>
            <person name="Eisen J.A."/>
            <person name="Markowitz V."/>
            <person name="Hugenholtz P."/>
            <person name="Kyrpides N.C."/>
            <person name="Klenk H.P."/>
        </authorList>
    </citation>
    <scope>NUCLEOTIDE SEQUENCE [LARGE SCALE GENOMIC DNA]</scope>
    <source>
        <strain evidence="6">ATCC 33891 / DSM 2032 / 1pr3</strain>
    </source>
</reference>
<gene>
    <name evidence="5" type="ordered locus">Despr_2193</name>
</gene>
<dbReference type="InterPro" id="IPR018228">
    <property type="entry name" value="DNase_TatD-rel_CS"/>
</dbReference>
<accession>A0A7U4DPR6</accession>
<dbReference type="SUPFAM" id="SSF51556">
    <property type="entry name" value="Metallo-dependent hydrolases"/>
    <property type="match status" value="1"/>
</dbReference>
<keyword evidence="6" id="KW-1185">Reference proteome</keyword>
<dbReference type="InterPro" id="IPR001130">
    <property type="entry name" value="TatD-like"/>
</dbReference>
<comment type="similarity">
    <text evidence="1">Belongs to the metallo-dependent hydrolases superfamily. TatD-type hydrolase family.</text>
</comment>
<sequence length="277" mass="30510">MKLNNTPLPQLDSSAELIDTHCHLDMEEYQADLETVIQAAAQHGIRRIITIGIDLASSCRAVSLAQQHAGVFATVGIHPHDADQANRETLKQLADLAKNARVVGYGEIGLDYAKKYAPAEVQRKAFAAQLQLAKTLDLPVVIHDRDAHQDVARLIRSAGPFPRGGVMHCFSGDRRLAEEMVDCGFFLSIPGIVTFANAATLHDVIRAIDLDHLLLETDGPFLAPVPYRGKRNEPKLMLYTAQMVASLKQVSLEEVARATTTNAVRLFHLPEVRHDCR</sequence>
<evidence type="ECO:0000256" key="2">
    <source>
        <dbReference type="ARBA" id="ARBA00022723"/>
    </source>
</evidence>
<dbReference type="PROSITE" id="PS01091">
    <property type="entry name" value="TATD_3"/>
    <property type="match status" value="1"/>
</dbReference>
<dbReference type="NCBIfam" id="TIGR00010">
    <property type="entry name" value="YchF/TatD family DNA exonuclease"/>
    <property type="match status" value="1"/>
</dbReference>
<dbReference type="Gene3D" id="3.20.20.140">
    <property type="entry name" value="Metal-dependent hydrolases"/>
    <property type="match status" value="1"/>
</dbReference>
<dbReference type="FunFam" id="3.20.20.140:FF:000005">
    <property type="entry name" value="TatD family hydrolase"/>
    <property type="match status" value="1"/>
</dbReference>
<feature type="binding site" evidence="4">
    <location>
        <position position="143"/>
    </location>
    <ligand>
        <name>a divalent metal cation</name>
        <dbReference type="ChEBI" id="CHEBI:60240"/>
        <label>2</label>
    </ligand>
</feature>
<dbReference type="PROSITE" id="PS01137">
    <property type="entry name" value="TATD_1"/>
    <property type="match status" value="1"/>
</dbReference>
<dbReference type="EMBL" id="CP002364">
    <property type="protein sequence ID" value="ADW18337.1"/>
    <property type="molecule type" value="Genomic_DNA"/>
</dbReference>
<feature type="binding site" evidence="4">
    <location>
        <position position="23"/>
    </location>
    <ligand>
        <name>a divalent metal cation</name>
        <dbReference type="ChEBI" id="CHEBI:60240"/>
        <label>1</label>
    </ligand>
</feature>
<dbReference type="InterPro" id="IPR032466">
    <property type="entry name" value="Metal_Hydrolase"/>
</dbReference>
<protein>
    <submittedName>
        <fullName evidence="5">Hydrolase, TatD family</fullName>
    </submittedName>
</protein>
<feature type="binding site" evidence="4">
    <location>
        <position position="21"/>
    </location>
    <ligand>
        <name>a divalent metal cation</name>
        <dbReference type="ChEBI" id="CHEBI:60240"/>
        <label>1</label>
    </ligand>
</feature>
<dbReference type="AlphaFoldDB" id="A0A7U4DPR6"/>
<dbReference type="GO" id="GO:0046872">
    <property type="term" value="F:metal ion binding"/>
    <property type="evidence" value="ECO:0007669"/>
    <property type="project" value="UniProtKB-KW"/>
</dbReference>
<dbReference type="PIRSF" id="PIRSF005902">
    <property type="entry name" value="DNase_TatD"/>
    <property type="match status" value="1"/>
</dbReference>
<feature type="binding site" evidence="4">
    <location>
        <position position="218"/>
    </location>
    <ligand>
        <name>a divalent metal cation</name>
        <dbReference type="ChEBI" id="CHEBI:60240"/>
        <label>1</label>
    </ligand>
</feature>
<evidence type="ECO:0000256" key="1">
    <source>
        <dbReference type="ARBA" id="ARBA00009275"/>
    </source>
</evidence>
<evidence type="ECO:0000256" key="4">
    <source>
        <dbReference type="PIRSR" id="PIRSR005902-1"/>
    </source>
</evidence>
<dbReference type="PANTHER" id="PTHR46124">
    <property type="entry name" value="D-AMINOACYL-TRNA DEACYLASE"/>
    <property type="match status" value="1"/>
</dbReference>
<dbReference type="Proteomes" id="UP000006365">
    <property type="component" value="Chromosome"/>
</dbReference>
<dbReference type="RefSeq" id="WP_015724875.1">
    <property type="nucleotide sequence ID" value="NC_014972.1"/>
</dbReference>
<keyword evidence="2 4" id="KW-0479">Metal-binding</keyword>
<feature type="binding site" evidence="4">
    <location>
        <position position="168"/>
    </location>
    <ligand>
        <name>a divalent metal cation</name>
        <dbReference type="ChEBI" id="CHEBI:60240"/>
        <label>2</label>
    </ligand>
</feature>
<feature type="binding site" evidence="4">
    <location>
        <position position="107"/>
    </location>
    <ligand>
        <name>a divalent metal cation</name>
        <dbReference type="ChEBI" id="CHEBI:60240"/>
        <label>1</label>
    </ligand>
</feature>